<evidence type="ECO:0000313" key="2">
    <source>
        <dbReference type="Proteomes" id="UP000016927"/>
    </source>
</evidence>
<dbReference type="AlphaFoldDB" id="R0KPF2"/>
<name>R0KPF2_NOSB1</name>
<organism evidence="1 2">
    <name type="scientific">Nosema bombycis (strain CQ1 / CVCC 102059)</name>
    <name type="common">Microsporidian parasite</name>
    <name type="synonym">Pebrine of silkworm</name>
    <dbReference type="NCBI Taxonomy" id="578461"/>
    <lineage>
        <taxon>Eukaryota</taxon>
        <taxon>Fungi</taxon>
        <taxon>Fungi incertae sedis</taxon>
        <taxon>Microsporidia</taxon>
        <taxon>Nosematidae</taxon>
        <taxon>Nosema</taxon>
    </lineage>
</organism>
<dbReference type="OrthoDB" id="2191389at2759"/>
<sequence>MNPFDLNSNFNPFIYENISGINKDNEKQVITSFKNLIESDNKDLSPDNAMIFSGMKKQLYSNSITVRNLACDLLYKFYENKQKCENLNELTALWLFKFLEKPDYKTGVSIFKKHLNFLDIENYFVNILDFENELNLSLNGFLFILKNVNEQNDKILKYKNWFIEKMNMISFNSNIILNKIQRILQFLGPIEQVKEEVRKIIAPSLMNSKWSILLKIYNEIPNEIYKDSKYINTDLLTEIVSRIECTDESEIKTKESLYVVFPKIKDKAEYITKTIPKIKDKKICYKRLCLSLDLLDKNLDSTISNEILMFTIKLHNLENPNVECFDYIEKDNELKKIINIEEYKKEKRIEKVLKEVKISEATCVCNFNDKTLIYKELYDSFKYLDEIQIIKRAALFGISLNFQNFKTKSILFDIQSSLEVFSKEAFPKDNLDYDKIPVILKYPDEFDPFMVKEAIEKDFKPFINFSKFRNVVIDHLNLINESDLFEIYKSIQFHEEYDLFFRSKFRNTDVRFIDYEELLNSYLDGDFITGLFSLSIFNRDIFCKKVVKYLSDYGIPITTEYSADFYDKFSQFFDNVKLKTKLRPLEEIKKVYKNNTNNDEEKLLLLCINEILNCNDFECIVSDCKISLGQNQLFLEKVCKDLKIKSKFEMPNEEIKKYLKKDEKRTIDYCIRNNSFEISSLKFIDFSYLSSKALKIVVDKLCEYLEEDSDSEYYSLEDSSTNEKEICLENYLTTKENTQNPTLNDILEMIEGDLLLENDFYEERSSIYAPLFRLICQSLSNNLINNFCLSKTEEVIDQDELFEFILSGFPSKKHLFWEFLLKSLSVIRNHEIVIFIEEMLSKKEVIKLESINESLQQLFAFTFPNLYCKISKTKFNLENFIYQEACMPAGRL</sequence>
<proteinExistence type="predicted"/>
<reference evidence="1 2" key="1">
    <citation type="journal article" date="2013" name="BMC Genomics">
        <title>Comparative genomics of parasitic silkworm microsporidia reveal an association between genome expansion and host adaptation.</title>
        <authorList>
            <person name="Pan G."/>
            <person name="Xu J."/>
            <person name="Li T."/>
            <person name="Xia Q."/>
            <person name="Liu S.L."/>
            <person name="Zhang G."/>
            <person name="Li S."/>
            <person name="Li C."/>
            <person name="Liu H."/>
            <person name="Yang L."/>
            <person name="Liu T."/>
            <person name="Zhang X."/>
            <person name="Wu Z."/>
            <person name="Fan W."/>
            <person name="Dang X."/>
            <person name="Xiang H."/>
            <person name="Tao M."/>
            <person name="Li Y."/>
            <person name="Hu J."/>
            <person name="Li Z."/>
            <person name="Lin L."/>
            <person name="Luo J."/>
            <person name="Geng L."/>
            <person name="Wang L."/>
            <person name="Long M."/>
            <person name="Wan Y."/>
            <person name="He N."/>
            <person name="Zhang Z."/>
            <person name="Lu C."/>
            <person name="Keeling P.J."/>
            <person name="Wang J."/>
            <person name="Xiang Z."/>
            <person name="Zhou Z."/>
        </authorList>
    </citation>
    <scope>NUCLEOTIDE SEQUENCE [LARGE SCALE GENOMIC DNA]</scope>
    <source>
        <strain evidence="2">CQ1 / CVCC 102059</strain>
    </source>
</reference>
<accession>R0KPF2</accession>
<dbReference type="HOGENOM" id="CLU_291022_0_0_1"/>
<dbReference type="OMA" id="HEIVIFI"/>
<dbReference type="STRING" id="578461.R0KPF2"/>
<evidence type="ECO:0000313" key="1">
    <source>
        <dbReference type="EMBL" id="EOB12067.1"/>
    </source>
</evidence>
<protein>
    <submittedName>
        <fullName evidence="1">Uncharacterized protein</fullName>
    </submittedName>
</protein>
<dbReference type="EMBL" id="KB909467">
    <property type="protein sequence ID" value="EOB12067.1"/>
    <property type="molecule type" value="Genomic_DNA"/>
</dbReference>
<gene>
    <name evidence="1" type="ORF">NBO_560gi001</name>
</gene>
<dbReference type="Proteomes" id="UP000016927">
    <property type="component" value="Unassembled WGS sequence"/>
</dbReference>
<dbReference type="VEuPathDB" id="MicrosporidiaDB:NBO_560gi001"/>
<keyword evidence="2" id="KW-1185">Reference proteome</keyword>